<dbReference type="Pfam" id="PF00383">
    <property type="entry name" value="dCMP_cyt_deam_1"/>
    <property type="match status" value="1"/>
</dbReference>
<evidence type="ECO:0000313" key="2">
    <source>
        <dbReference type="EMBL" id="TAA34691.1"/>
    </source>
</evidence>
<dbReference type="GO" id="GO:0003824">
    <property type="term" value="F:catalytic activity"/>
    <property type="evidence" value="ECO:0007669"/>
    <property type="project" value="InterPro"/>
</dbReference>
<gene>
    <name evidence="2" type="ORF">EA656_13395</name>
</gene>
<comment type="caution">
    <text evidence="2">The sequence shown here is derived from an EMBL/GenBank/DDBJ whole genome shotgun (WGS) entry which is preliminary data.</text>
</comment>
<dbReference type="SUPFAM" id="SSF53927">
    <property type="entry name" value="Cytidine deaminase-like"/>
    <property type="match status" value="1"/>
</dbReference>
<dbReference type="CDD" id="cd01285">
    <property type="entry name" value="nucleoside_deaminase"/>
    <property type="match status" value="1"/>
</dbReference>
<dbReference type="Proteomes" id="UP000292087">
    <property type="component" value="Unassembled WGS sequence"/>
</dbReference>
<feature type="domain" description="CMP/dCMP-type deaminase" evidence="1">
    <location>
        <begin position="12"/>
        <end position="128"/>
    </location>
</feature>
<name>A0A4Q8LSS1_9GAMM</name>
<sequence length="209" mass="22457">MKKSALVRSSWSSLPTAWQEAFGLAVDSYLRRDAAPIGAVVTDGAGAIVSRGGNAISSHRLAHAEMEAFAGVPATLDRRAARLFVTVEPCPMCAGALRMMQLGNVHFAARDPAAGATRLLQDDGFMREIPCAVHAPRIPALEQVVVALVTEHRMRTGHTRWQPTWEAYQPAAFAVGRRLAAEGAHARWRRASIGPAALYESVVSFCVGT</sequence>
<dbReference type="InterPro" id="IPR002125">
    <property type="entry name" value="CMP_dCMP_dom"/>
</dbReference>
<dbReference type="PROSITE" id="PS51747">
    <property type="entry name" value="CYT_DCMP_DEAMINASES_2"/>
    <property type="match status" value="1"/>
</dbReference>
<dbReference type="PANTHER" id="PTHR11079:SF179">
    <property type="entry name" value="TRNA(ADENINE(34)) DEAMINASE, CHLOROPLASTIC"/>
    <property type="match status" value="1"/>
</dbReference>
<dbReference type="Gene3D" id="3.40.140.10">
    <property type="entry name" value="Cytidine Deaminase, domain 2"/>
    <property type="match status" value="1"/>
</dbReference>
<dbReference type="PANTHER" id="PTHR11079">
    <property type="entry name" value="CYTOSINE DEAMINASE FAMILY MEMBER"/>
    <property type="match status" value="1"/>
</dbReference>
<evidence type="ECO:0000313" key="3">
    <source>
        <dbReference type="Proteomes" id="UP000292087"/>
    </source>
</evidence>
<proteinExistence type="predicted"/>
<dbReference type="AlphaFoldDB" id="A0A4Q8LSS1"/>
<dbReference type="InterPro" id="IPR016193">
    <property type="entry name" value="Cytidine_deaminase-like"/>
</dbReference>
<protein>
    <submittedName>
        <fullName evidence="2">Nucleoside deaminase</fullName>
    </submittedName>
</protein>
<reference evidence="2 3" key="1">
    <citation type="submission" date="2019-02" db="EMBL/GenBank/DDBJ databases">
        <title>WGS of Pseudoxanthomonas species novum from clinical isolates.</title>
        <authorList>
            <person name="Bernier A.-M."/>
            <person name="Bernard K."/>
            <person name="Vachon A."/>
        </authorList>
    </citation>
    <scope>NUCLEOTIDE SEQUENCE [LARGE SCALE GENOMIC DNA]</scope>
    <source>
        <strain evidence="2 3">NML140781</strain>
    </source>
</reference>
<evidence type="ECO:0000259" key="1">
    <source>
        <dbReference type="PROSITE" id="PS51747"/>
    </source>
</evidence>
<organism evidence="2 3">
    <name type="scientific">Pseudoxanthomonas winnipegensis</name>
    <dbReference type="NCBI Taxonomy" id="2480810"/>
    <lineage>
        <taxon>Bacteria</taxon>
        <taxon>Pseudomonadati</taxon>
        <taxon>Pseudomonadota</taxon>
        <taxon>Gammaproteobacteria</taxon>
        <taxon>Lysobacterales</taxon>
        <taxon>Lysobacteraceae</taxon>
        <taxon>Pseudoxanthomonas</taxon>
    </lineage>
</organism>
<dbReference type="EMBL" id="SHMF01000003">
    <property type="protein sequence ID" value="TAA34691.1"/>
    <property type="molecule type" value="Genomic_DNA"/>
</dbReference>
<accession>A0A4Q8LSS1</accession>